<feature type="domain" description="Type 9 secretion system plug protein N-terminal" evidence="1">
    <location>
        <begin position="52"/>
        <end position="175"/>
    </location>
</feature>
<accession>A0ABW4WTQ6</accession>
<dbReference type="EMBL" id="JBHUHV010000014">
    <property type="protein sequence ID" value="MFD2066037.1"/>
    <property type="molecule type" value="Genomic_DNA"/>
</dbReference>
<comment type="caution">
    <text evidence="2">The sequence shown here is derived from an EMBL/GenBank/DDBJ whole genome shotgun (WGS) entry which is preliminary data.</text>
</comment>
<dbReference type="PROSITE" id="PS51257">
    <property type="entry name" value="PROKAR_LIPOPROTEIN"/>
    <property type="match status" value="1"/>
</dbReference>
<name>A0ABW4WTQ6_9BACT</name>
<dbReference type="Proteomes" id="UP001597369">
    <property type="component" value="Unassembled WGS sequence"/>
</dbReference>
<keyword evidence="3" id="KW-1185">Reference proteome</keyword>
<evidence type="ECO:0000313" key="3">
    <source>
        <dbReference type="Proteomes" id="UP001597369"/>
    </source>
</evidence>
<evidence type="ECO:0000313" key="2">
    <source>
        <dbReference type="EMBL" id="MFD2066037.1"/>
    </source>
</evidence>
<proteinExistence type="predicted"/>
<protein>
    <submittedName>
        <fullName evidence="2">DUF5103 domain-containing protein</fullName>
    </submittedName>
</protein>
<sequence>MINKTFYNYLLIVLVAYGTYSCVPVEQQAQSSTGSSASNKLRYDDYIYNSSIQSVQTYVATGYNEEVLEPPVVPLSQEKPIILEFDRLNSGPQRLIVKLQHCNADWTPSGLIESQFLNNFNEFYITDVQNSVNTKVPYVHYQFEVPQVKLSGNYLLIVQEEGGNLLLTRRLLVYQNTVSVTARLSTTTGPAGRFVRQPVEFNVFYQDYPIINPSQEVKAIMRQNHRWDNAKSYKPTYVRDDQRRLEYIFFDEKDLFLGLSEFRAFDTRSIRYNAVGVVGINLEASPIEVKLEPDKNRQNNVYSQQPDINGKRIFNNREYGNGIVNADYTWVNFELITDEVPGNVFIEGALTDWQLTDAAQMLYDNDRQAYVGRMLLKQGYYNYYYTFKPASGAAADESYFEGSHFETDNTYDILIYYRPPGSRADLLIGYEEFFFNRK</sequence>
<gene>
    <name evidence="2" type="ORF">ACFSKU_04020</name>
</gene>
<dbReference type="InterPro" id="IPR031345">
    <property type="entry name" value="T9SS_Plug_N"/>
</dbReference>
<dbReference type="RefSeq" id="WP_229962126.1">
    <property type="nucleotide sequence ID" value="NZ_JAJJWI010000019.1"/>
</dbReference>
<organism evidence="2 3">
    <name type="scientific">Pontibacter silvestris</name>
    <dbReference type="NCBI Taxonomy" id="2305183"/>
    <lineage>
        <taxon>Bacteria</taxon>
        <taxon>Pseudomonadati</taxon>
        <taxon>Bacteroidota</taxon>
        <taxon>Cytophagia</taxon>
        <taxon>Cytophagales</taxon>
        <taxon>Hymenobacteraceae</taxon>
        <taxon>Pontibacter</taxon>
    </lineage>
</organism>
<evidence type="ECO:0000259" key="1">
    <source>
        <dbReference type="Pfam" id="PF17116"/>
    </source>
</evidence>
<dbReference type="Pfam" id="PF17116">
    <property type="entry name" value="T9SS_plug_1st"/>
    <property type="match status" value="1"/>
</dbReference>
<reference evidence="3" key="1">
    <citation type="journal article" date="2019" name="Int. J. Syst. Evol. Microbiol.">
        <title>The Global Catalogue of Microorganisms (GCM) 10K type strain sequencing project: providing services to taxonomists for standard genome sequencing and annotation.</title>
        <authorList>
            <consortium name="The Broad Institute Genomics Platform"/>
            <consortium name="The Broad Institute Genome Sequencing Center for Infectious Disease"/>
            <person name="Wu L."/>
            <person name="Ma J."/>
        </authorList>
    </citation>
    <scope>NUCLEOTIDE SEQUENCE [LARGE SCALE GENOMIC DNA]</scope>
    <source>
        <strain evidence="3">JCM 16545</strain>
    </source>
</reference>